<feature type="binding site" evidence="9">
    <location>
        <position position="68"/>
    </location>
    <ligand>
        <name>ATP</name>
        <dbReference type="ChEBI" id="CHEBI:30616"/>
    </ligand>
</feature>
<feature type="binding site" evidence="9">
    <location>
        <position position="317"/>
    </location>
    <ligand>
        <name>DNA</name>
        <dbReference type="ChEBI" id="CHEBI:16991"/>
    </ligand>
</feature>
<keyword evidence="8 9" id="KW-0234">DNA repair</keyword>
<dbReference type="InterPro" id="IPR036390">
    <property type="entry name" value="WH_DNA-bd_sf"/>
</dbReference>
<feature type="region of interest" description="Small ATPAse domain (RuvB-S)" evidence="9">
    <location>
        <begin position="184"/>
        <end position="254"/>
    </location>
</feature>
<keyword evidence="7 9" id="KW-0233">DNA recombination</keyword>
<feature type="binding site" evidence="9">
    <location>
        <position position="68"/>
    </location>
    <ligand>
        <name>Mg(2+)</name>
        <dbReference type="ChEBI" id="CHEBI:18420"/>
    </ligand>
</feature>
<evidence type="ECO:0000256" key="5">
    <source>
        <dbReference type="ARBA" id="ARBA00022840"/>
    </source>
</evidence>
<dbReference type="RefSeq" id="WP_259096361.1">
    <property type="nucleotide sequence ID" value="NZ_CP130454.1"/>
</dbReference>
<dbReference type="Proteomes" id="UP001204798">
    <property type="component" value="Unassembled WGS sequence"/>
</dbReference>
<dbReference type="InterPro" id="IPR027417">
    <property type="entry name" value="P-loop_NTPase"/>
</dbReference>
<keyword evidence="4 9" id="KW-0378">Hydrolase</keyword>
<feature type="binding site" evidence="9">
    <location>
        <position position="22"/>
    </location>
    <ligand>
        <name>ATP</name>
        <dbReference type="ChEBI" id="CHEBI:30616"/>
    </ligand>
</feature>
<dbReference type="Gene3D" id="1.10.8.60">
    <property type="match status" value="1"/>
</dbReference>
<keyword evidence="1 9" id="KW-0963">Cytoplasm</keyword>
<evidence type="ECO:0000256" key="4">
    <source>
        <dbReference type="ARBA" id="ARBA00022801"/>
    </source>
</evidence>
<comment type="caution">
    <text evidence="9">Lacks conserved residue(s) required for the propagation of feature annotation.</text>
</comment>
<evidence type="ECO:0000313" key="11">
    <source>
        <dbReference type="EMBL" id="MCS3919675.1"/>
    </source>
</evidence>
<evidence type="ECO:0000256" key="7">
    <source>
        <dbReference type="ARBA" id="ARBA00023172"/>
    </source>
</evidence>
<dbReference type="InterPro" id="IPR036388">
    <property type="entry name" value="WH-like_DNA-bd_sf"/>
</dbReference>
<feature type="binding site" evidence="9">
    <location>
        <position position="220"/>
    </location>
    <ligand>
        <name>ATP</name>
        <dbReference type="ChEBI" id="CHEBI:30616"/>
    </ligand>
</feature>
<dbReference type="InterPro" id="IPR008823">
    <property type="entry name" value="RuvB_wg_C"/>
</dbReference>
<evidence type="ECO:0000256" key="1">
    <source>
        <dbReference type="ARBA" id="ARBA00022490"/>
    </source>
</evidence>
<dbReference type="GO" id="GO:0016787">
    <property type="term" value="F:hydrolase activity"/>
    <property type="evidence" value="ECO:0007669"/>
    <property type="project" value="UniProtKB-KW"/>
</dbReference>
<keyword evidence="5 9" id="KW-0067">ATP-binding</keyword>
<dbReference type="PANTHER" id="PTHR42848:SF1">
    <property type="entry name" value="HOLLIDAY JUNCTION BRANCH MIGRATION COMPLEX SUBUNIT RUVB"/>
    <property type="match status" value="1"/>
</dbReference>
<dbReference type="HAMAP" id="MF_00016">
    <property type="entry name" value="DNA_HJ_migration_RuvB"/>
    <property type="match status" value="1"/>
</dbReference>
<dbReference type="InterPro" id="IPR041445">
    <property type="entry name" value="AAA_lid_4"/>
</dbReference>
<keyword evidence="11" id="KW-0347">Helicase</keyword>
<comment type="similarity">
    <text evidence="9">Belongs to the RuvB family.</text>
</comment>
<dbReference type="InterPro" id="IPR004605">
    <property type="entry name" value="DNA_helicase_Holl-junc_RuvB"/>
</dbReference>
<dbReference type="CDD" id="cd00009">
    <property type="entry name" value="AAA"/>
    <property type="match status" value="1"/>
</dbReference>
<feature type="binding site" evidence="9">
    <location>
        <position position="23"/>
    </location>
    <ligand>
        <name>ATP</name>
        <dbReference type="ChEBI" id="CHEBI:30616"/>
    </ligand>
</feature>
<proteinExistence type="inferred from homology"/>
<feature type="region of interest" description="Head domain (RuvB-H)" evidence="9">
    <location>
        <begin position="257"/>
        <end position="358"/>
    </location>
</feature>
<dbReference type="Pfam" id="PF17864">
    <property type="entry name" value="AAA_lid_4"/>
    <property type="match status" value="1"/>
</dbReference>
<comment type="subunit">
    <text evidence="9">Homohexamer. Forms an RuvA(8)-RuvB(12)-Holliday junction (HJ) complex. HJ DNA is sandwiched between 2 RuvA tetramers; dsDNA enters through RuvA and exits via RuvB. An RuvB hexamer assembles on each DNA strand where it exits the tetramer. Each RuvB hexamer is contacted by two RuvA subunits (via domain III) on 2 adjacent RuvB subunits; this complex drives branch migration. In the full resolvosome a probable DNA-RuvA(4)-RuvB(12)-RuvC(2) complex forms which resolves the HJ.</text>
</comment>
<dbReference type="Gene3D" id="3.40.50.300">
    <property type="entry name" value="P-loop containing nucleotide triphosphate hydrolases"/>
    <property type="match status" value="1"/>
</dbReference>
<reference evidence="11 12" key="1">
    <citation type="submission" date="2022-08" db="EMBL/GenBank/DDBJ databases">
        <title>Bacterial and archaeal communities from various locations to study Microbial Dark Matter (Phase II).</title>
        <authorList>
            <person name="Stepanauskas R."/>
        </authorList>
    </citation>
    <scope>NUCLEOTIDE SEQUENCE [LARGE SCALE GENOMIC DNA]</scope>
    <source>
        <strain evidence="11 12">PD1</strain>
    </source>
</reference>
<dbReference type="PANTHER" id="PTHR42848">
    <property type="match status" value="1"/>
</dbReference>
<comment type="caution">
    <text evidence="11">The sequence shown here is derived from an EMBL/GenBank/DDBJ whole genome shotgun (WGS) entry which is preliminary data.</text>
</comment>
<keyword evidence="6 9" id="KW-0238">DNA-binding</keyword>
<evidence type="ECO:0000256" key="3">
    <source>
        <dbReference type="ARBA" id="ARBA00022763"/>
    </source>
</evidence>
<feature type="binding site" evidence="9">
    <location>
        <position position="312"/>
    </location>
    <ligand>
        <name>DNA</name>
        <dbReference type="ChEBI" id="CHEBI:16991"/>
    </ligand>
</feature>
<dbReference type="EC" id="3.6.4.-" evidence="9"/>
<feature type="binding site" evidence="9">
    <location>
        <position position="67"/>
    </location>
    <ligand>
        <name>ATP</name>
        <dbReference type="ChEBI" id="CHEBI:30616"/>
    </ligand>
</feature>
<feature type="binding site" evidence="9">
    <location>
        <position position="173"/>
    </location>
    <ligand>
        <name>ATP</name>
        <dbReference type="ChEBI" id="CHEBI:30616"/>
    </ligand>
</feature>
<comment type="catalytic activity">
    <reaction evidence="9">
        <text>ATP + H2O = ADP + phosphate + H(+)</text>
        <dbReference type="Rhea" id="RHEA:13065"/>
        <dbReference type="ChEBI" id="CHEBI:15377"/>
        <dbReference type="ChEBI" id="CHEBI:15378"/>
        <dbReference type="ChEBI" id="CHEBI:30616"/>
        <dbReference type="ChEBI" id="CHEBI:43474"/>
        <dbReference type="ChEBI" id="CHEBI:456216"/>
    </reaction>
</comment>
<evidence type="ECO:0000259" key="10">
    <source>
        <dbReference type="SMART" id="SM00382"/>
    </source>
</evidence>
<feature type="binding site" evidence="9">
    <location>
        <position position="69"/>
    </location>
    <ligand>
        <name>ATP</name>
        <dbReference type="ChEBI" id="CHEBI:30616"/>
    </ligand>
</feature>
<feature type="domain" description="AAA+ ATPase" evidence="10">
    <location>
        <begin position="53"/>
        <end position="186"/>
    </location>
</feature>
<dbReference type="Pfam" id="PF05491">
    <property type="entry name" value="WHD_RuvB"/>
    <property type="match status" value="1"/>
</dbReference>
<keyword evidence="2 9" id="KW-0547">Nucleotide-binding</keyword>
<gene>
    <name evidence="9" type="primary">ruvB</name>
    <name evidence="11" type="ORF">M2350_002088</name>
</gene>
<dbReference type="NCBIfam" id="NF000868">
    <property type="entry name" value="PRK00080.1"/>
    <property type="match status" value="1"/>
</dbReference>
<comment type="domain">
    <text evidence="9">Has 3 domains, the large (RuvB-L) and small ATPase (RuvB-S) domains and the C-terminal head (RuvB-H) domain. The head domain binds DNA, while the ATPase domains jointly bind ATP, ADP or are empty depending on the state of the subunit in the translocation cycle. During a single DNA translocation step the structure of each domain remains the same, but their relative positions change.</text>
</comment>
<dbReference type="SUPFAM" id="SSF46785">
    <property type="entry name" value="Winged helix' DNA-binding domain"/>
    <property type="match status" value="1"/>
</dbReference>
<evidence type="ECO:0000256" key="9">
    <source>
        <dbReference type="HAMAP-Rule" id="MF_00016"/>
    </source>
</evidence>
<dbReference type="Gene3D" id="1.10.10.10">
    <property type="entry name" value="Winged helix-like DNA-binding domain superfamily/Winged helix DNA-binding domain"/>
    <property type="match status" value="1"/>
</dbReference>
<dbReference type="Pfam" id="PF05496">
    <property type="entry name" value="RuvB_N"/>
    <property type="match status" value="1"/>
</dbReference>
<keyword evidence="3 9" id="KW-0227">DNA damage</keyword>
<dbReference type="NCBIfam" id="TIGR00635">
    <property type="entry name" value="ruvB"/>
    <property type="match status" value="1"/>
</dbReference>
<dbReference type="GO" id="GO:0003678">
    <property type="term" value="F:DNA helicase activity"/>
    <property type="evidence" value="ECO:0007669"/>
    <property type="project" value="UniProtKB-EC"/>
</dbReference>
<comment type="subcellular location">
    <subcellularLocation>
        <location evidence="9">Cytoplasm</location>
    </subcellularLocation>
</comment>
<evidence type="ECO:0000256" key="2">
    <source>
        <dbReference type="ARBA" id="ARBA00022741"/>
    </source>
</evidence>
<accession>A0ABT2ERZ4</accession>
<dbReference type="InterPro" id="IPR008824">
    <property type="entry name" value="RuvB-like_N"/>
</dbReference>
<dbReference type="SUPFAM" id="SSF52540">
    <property type="entry name" value="P-loop containing nucleoside triphosphate hydrolases"/>
    <property type="match status" value="1"/>
</dbReference>
<evidence type="ECO:0000256" key="8">
    <source>
        <dbReference type="ARBA" id="ARBA00023204"/>
    </source>
</evidence>
<dbReference type="SMART" id="SM00382">
    <property type="entry name" value="AAA"/>
    <property type="match status" value="1"/>
</dbReference>
<sequence length="358" mass="40174">MRKRWVVPTPIENDDEQMLVALRPKRLDEYIGQRDVVERLRIAIEAAKQRGEPLEHLLLYGPPGLGKTTLAHIIANEMGVGIISTTAPSLERAGDVMGYLLSLKRGEVFFVDEVHRLPRYVEEFLYPVLEVFRVDFNLSKRPGAKPHRFELPPFTFIGATTKAGNLSKPLRDRFGLKFRLDFYSVDELTQIVKRAAELLGIAIDDAGAIEIARRSRGTPRIANRLLRRVRDYAQVKSDGRITAEIARQALAMEGIDELGLDQLDRDYLTVLIREFGGGPAGLEAIAAMLQEDARTLEEMVEPFLLQIGFIRRTHQGRIATAKAHMYLGFDVTTPSQPSLPLVEGKMKHQSEVVGDDAP</sequence>
<evidence type="ECO:0000313" key="12">
    <source>
        <dbReference type="Proteomes" id="UP001204798"/>
    </source>
</evidence>
<name>A0ABT2ERZ4_9BACT</name>
<dbReference type="InterPro" id="IPR003593">
    <property type="entry name" value="AAA+_ATPase"/>
</dbReference>
<comment type="function">
    <text evidence="9">The RuvA-RuvB-RuvC complex processes Holliday junction (HJ) DNA during genetic recombination and DNA repair, while the RuvA-RuvB complex plays an important role in the rescue of blocked DNA replication forks via replication fork reversal (RFR). RuvA specifically binds to HJ cruciform DNA, conferring on it an open structure. The RuvB hexamer acts as an ATP-dependent pump, pulling dsDNA into and through the RuvAB complex. RuvB forms 2 homohexamers on either side of HJ DNA bound by 1 or 2 RuvA tetramers; 4 subunits per hexamer contact DNA at a time. Coordinated motions by a converter formed by DNA-disengaged RuvB subunits stimulates ATP hydrolysis and nucleotide exchange. Immobilization of the converter enables RuvB to convert the ATP-contained energy into a lever motion, pulling 2 nucleotides of DNA out of the RuvA tetramer per ATP hydrolyzed, thus driving DNA branch migration. The RuvB motors rotate together with the DNA substrate, which together with the progressing nucleotide cycle form the mechanistic basis for DNA recombination by continuous HJ branch migration. Branch migration allows RuvC to scan DNA until it finds its consensus sequence, where it cleaves and resolves cruciform DNA.</text>
</comment>
<evidence type="ECO:0000256" key="6">
    <source>
        <dbReference type="ARBA" id="ARBA00023125"/>
    </source>
</evidence>
<feature type="binding site" evidence="9">
    <location>
        <position position="183"/>
    </location>
    <ligand>
        <name>ATP</name>
        <dbReference type="ChEBI" id="CHEBI:30616"/>
    </ligand>
</feature>
<protein>
    <recommendedName>
        <fullName evidence="9">Holliday junction branch migration complex subunit RuvB</fullName>
        <ecNumber evidence="9">3.6.4.-</ecNumber>
    </recommendedName>
</protein>
<organism evidence="11 12">
    <name type="scientific">Candidatus Fervidibacter sacchari</name>
    <dbReference type="NCBI Taxonomy" id="1448929"/>
    <lineage>
        <taxon>Bacteria</taxon>
        <taxon>Candidatus Fervidibacterota</taxon>
        <taxon>Candidatus Fervidibacter</taxon>
    </lineage>
</organism>
<feature type="binding site" evidence="9">
    <location>
        <position position="64"/>
    </location>
    <ligand>
        <name>ATP</name>
        <dbReference type="ChEBI" id="CHEBI:30616"/>
    </ligand>
</feature>
<keyword evidence="12" id="KW-1185">Reference proteome</keyword>
<dbReference type="EMBL" id="JANUCP010000003">
    <property type="protein sequence ID" value="MCS3919675.1"/>
    <property type="molecule type" value="Genomic_DNA"/>
</dbReference>